<accession>A0A1X7NTM0</accession>
<keyword evidence="5" id="KW-0808">Transferase</keyword>
<evidence type="ECO:0000313" key="5">
    <source>
        <dbReference type="EMBL" id="SMH40593.1"/>
    </source>
</evidence>
<dbReference type="RefSeq" id="WP_085464351.1">
    <property type="nucleotide sequence ID" value="NZ_FXBL01000004.1"/>
</dbReference>
<keyword evidence="6" id="KW-1185">Reference proteome</keyword>
<protein>
    <submittedName>
        <fullName evidence="5">Sugar transferase involved in LPS biosynthesis (Colanic, teichoic acid)</fullName>
    </submittedName>
</protein>
<reference evidence="5 6" key="1">
    <citation type="submission" date="2017-04" db="EMBL/GenBank/DDBJ databases">
        <authorList>
            <person name="Afonso C.L."/>
            <person name="Miller P.J."/>
            <person name="Scott M.A."/>
            <person name="Spackman E."/>
            <person name="Goraichik I."/>
            <person name="Dimitrov K.M."/>
            <person name="Suarez D.L."/>
            <person name="Swayne D.E."/>
        </authorList>
    </citation>
    <scope>NUCLEOTIDE SEQUENCE [LARGE SCALE GENOMIC DNA]</scope>
    <source>
        <strain evidence="5 6">B5P</strain>
    </source>
</reference>
<comment type="similarity">
    <text evidence="1">Belongs to the bacterial sugar transferase family.</text>
</comment>
<name>A0A1X7NTM0_9HYPH</name>
<dbReference type="InterPro" id="IPR003362">
    <property type="entry name" value="Bact_transf"/>
</dbReference>
<feature type="transmembrane region" description="Helical" evidence="3">
    <location>
        <begin position="254"/>
        <end position="275"/>
    </location>
</feature>
<evidence type="ECO:0000313" key="6">
    <source>
        <dbReference type="Proteomes" id="UP000193083"/>
    </source>
</evidence>
<proteinExistence type="inferred from homology"/>
<dbReference type="GO" id="GO:0016780">
    <property type="term" value="F:phosphotransferase activity, for other substituted phosphate groups"/>
    <property type="evidence" value="ECO:0007669"/>
    <property type="project" value="TreeGrafter"/>
</dbReference>
<evidence type="ECO:0000259" key="4">
    <source>
        <dbReference type="Pfam" id="PF02397"/>
    </source>
</evidence>
<feature type="transmembrane region" description="Helical" evidence="3">
    <location>
        <begin position="64"/>
        <end position="83"/>
    </location>
</feature>
<keyword evidence="3" id="KW-0812">Transmembrane</keyword>
<dbReference type="EMBL" id="FXBL01000004">
    <property type="protein sequence ID" value="SMH40593.1"/>
    <property type="molecule type" value="Genomic_DNA"/>
</dbReference>
<keyword evidence="3" id="KW-1133">Transmembrane helix</keyword>
<feature type="transmembrane region" description="Helical" evidence="3">
    <location>
        <begin position="95"/>
        <end position="116"/>
    </location>
</feature>
<feature type="domain" description="Bacterial sugar transferase" evidence="4">
    <location>
        <begin position="249"/>
        <end position="434"/>
    </location>
</feature>
<feature type="transmembrane region" description="Helical" evidence="3">
    <location>
        <begin position="122"/>
        <end position="142"/>
    </location>
</feature>
<dbReference type="OrthoDB" id="9808602at2"/>
<dbReference type="AlphaFoldDB" id="A0A1X7NTM0"/>
<organism evidence="5 6">
    <name type="scientific">Mesorhizobium australicum</name>
    <dbReference type="NCBI Taxonomy" id="536018"/>
    <lineage>
        <taxon>Bacteria</taxon>
        <taxon>Pseudomonadati</taxon>
        <taxon>Pseudomonadota</taxon>
        <taxon>Alphaproteobacteria</taxon>
        <taxon>Hyphomicrobiales</taxon>
        <taxon>Phyllobacteriaceae</taxon>
        <taxon>Mesorhizobium</taxon>
    </lineage>
</organism>
<dbReference type="Pfam" id="PF02397">
    <property type="entry name" value="Bac_transf"/>
    <property type="match status" value="1"/>
</dbReference>
<dbReference type="Proteomes" id="UP000193083">
    <property type="component" value="Unassembled WGS sequence"/>
</dbReference>
<dbReference type="GO" id="GO:0000271">
    <property type="term" value="P:polysaccharide biosynthetic process"/>
    <property type="evidence" value="ECO:0007669"/>
    <property type="project" value="UniProtKB-KW"/>
</dbReference>
<gene>
    <name evidence="5" type="ORF">SAMN02982922_2377</name>
</gene>
<evidence type="ECO:0000256" key="3">
    <source>
        <dbReference type="SAM" id="Phobius"/>
    </source>
</evidence>
<dbReference type="PANTHER" id="PTHR30576:SF0">
    <property type="entry name" value="UNDECAPRENYL-PHOSPHATE N-ACETYLGALACTOSAMINYL 1-PHOSPHATE TRANSFERASE-RELATED"/>
    <property type="match status" value="1"/>
</dbReference>
<dbReference type="PANTHER" id="PTHR30576">
    <property type="entry name" value="COLANIC BIOSYNTHESIS UDP-GLUCOSE LIPID CARRIER TRANSFERASE"/>
    <property type="match status" value="1"/>
</dbReference>
<evidence type="ECO:0000256" key="1">
    <source>
        <dbReference type="ARBA" id="ARBA00006464"/>
    </source>
</evidence>
<feature type="transmembrane region" description="Helical" evidence="3">
    <location>
        <begin position="37"/>
        <end position="58"/>
    </location>
</feature>
<sequence>MNSEAAIKTHVKSPSTKARTKPAPYWLSQLLRLRFQLIGLLTVAALLPAFVRGGYTFAGMAAGNNLQTLTGVAAASVLGWFLHRRLSDFPGTLSTSYIGSAFAGSFGVTVLIYFLFRIDYSRSIFVVGFAVSIVWMYLVCILENRYKRFKLGFIPLGATGNLDDLDGVVWHRIENPAGALDGLDGIVVDLRADLDDVWERFIADAALHGVPVHHVKQIRESLTGRLEIEHLSENTLGSLNPNQVYLKVKHAADWIASALVLVVIWPLLLIVAVAIRIDSPGPALFIQERRGYRGINIKVIKFRTMRVGEIDPTDRESAKTVVADPRVTRIGRFLRVARIDELPQLFNILRGEMSLIGPRPEALPLSQWYESELPFYRYRHIVRPGISGWAQVNQGHVTEVDEVLDKLHYDFYYIKNFSLWLDLLIILKTVRTVIGGIGAR</sequence>
<keyword evidence="3" id="KW-0472">Membrane</keyword>
<keyword evidence="2" id="KW-0270">Exopolysaccharide synthesis</keyword>
<evidence type="ECO:0000256" key="2">
    <source>
        <dbReference type="ARBA" id="ARBA00023169"/>
    </source>
</evidence>